<proteinExistence type="inferred from homology"/>
<dbReference type="EMBL" id="RXIL01000019">
    <property type="protein sequence ID" value="RZN73099.1"/>
    <property type="molecule type" value="Genomic_DNA"/>
</dbReference>
<accession>A0A520KYJ6</accession>
<dbReference type="GO" id="GO:0003735">
    <property type="term" value="F:structural constituent of ribosome"/>
    <property type="evidence" value="ECO:0007669"/>
    <property type="project" value="InterPro"/>
</dbReference>
<dbReference type="SMART" id="SM01393">
    <property type="entry name" value="Ribosomal_L32e"/>
    <property type="match status" value="1"/>
</dbReference>
<keyword evidence="3 5" id="KW-0687">Ribonucleoprotein</keyword>
<dbReference type="AlphaFoldDB" id="A0A520KYJ6"/>
<dbReference type="PANTHER" id="PTHR23413:SF1">
    <property type="entry name" value="RIBOSOMAL PROTEIN L32"/>
    <property type="match status" value="1"/>
</dbReference>
<dbReference type="PANTHER" id="PTHR23413">
    <property type="entry name" value="60S RIBOSOMAL PROTEIN L32 AND DNA-DIRECTED RNA POLYMERASE II, SUBUNIT N"/>
    <property type="match status" value="1"/>
</dbReference>
<name>A0A520KYJ6_9EURY</name>
<comment type="similarity">
    <text evidence="1 5">Belongs to the eukaryotic ribosomal protein eL32 family.</text>
</comment>
<feature type="region of interest" description="Disordered" evidence="6">
    <location>
        <begin position="1"/>
        <end position="55"/>
    </location>
</feature>
<keyword evidence="2 5" id="KW-0689">Ribosomal protein</keyword>
<evidence type="ECO:0000313" key="7">
    <source>
        <dbReference type="EMBL" id="RZN73099.1"/>
    </source>
</evidence>
<dbReference type="SUPFAM" id="SSF52042">
    <property type="entry name" value="Ribosomal protein L32e"/>
    <property type="match status" value="1"/>
</dbReference>
<dbReference type="HAMAP" id="MF_00810">
    <property type="entry name" value="Ribosomal_eL32"/>
    <property type="match status" value="1"/>
</dbReference>
<dbReference type="GO" id="GO:0006412">
    <property type="term" value="P:translation"/>
    <property type="evidence" value="ECO:0007669"/>
    <property type="project" value="UniProtKB-UniRule"/>
</dbReference>
<organism evidence="7 8">
    <name type="scientific">Candidatus Methanolliviera hydrocarbonicum</name>
    <dbReference type="NCBI Taxonomy" id="2491085"/>
    <lineage>
        <taxon>Archaea</taxon>
        <taxon>Methanobacteriati</taxon>
        <taxon>Methanobacteriota</taxon>
        <taxon>Candidatus Methanoliparia</taxon>
        <taxon>Candidatus Methanoliparales</taxon>
        <taxon>Candidatus Methanollivieraceae</taxon>
        <taxon>Candidatus Methanolliviera</taxon>
    </lineage>
</organism>
<dbReference type="Proteomes" id="UP000320766">
    <property type="component" value="Unassembled WGS sequence"/>
</dbReference>
<evidence type="ECO:0000256" key="1">
    <source>
        <dbReference type="ARBA" id="ARBA00008431"/>
    </source>
</evidence>
<reference evidence="7 8" key="1">
    <citation type="journal article" date="2019" name="Nat. Microbiol.">
        <title>Wide diversity of methane and short-chain alkane metabolisms in uncultured archaea.</title>
        <authorList>
            <person name="Borrel G."/>
            <person name="Adam P.S."/>
            <person name="McKay L.J."/>
            <person name="Chen L.X."/>
            <person name="Sierra-Garcia I.N."/>
            <person name="Sieber C.M."/>
            <person name="Letourneur Q."/>
            <person name="Ghozlane A."/>
            <person name="Andersen G.L."/>
            <person name="Li W.J."/>
            <person name="Hallam S.J."/>
            <person name="Muyzer G."/>
            <person name="de Oliveira V.M."/>
            <person name="Inskeep W.P."/>
            <person name="Banfield J.F."/>
            <person name="Gribaldo S."/>
        </authorList>
    </citation>
    <scope>NUCLEOTIDE SEQUENCE [LARGE SCALE GENOMIC DNA]</scope>
    <source>
        <strain evidence="7">NM1b</strain>
    </source>
</reference>
<evidence type="ECO:0000256" key="6">
    <source>
        <dbReference type="SAM" id="MobiDB-lite"/>
    </source>
</evidence>
<evidence type="ECO:0000256" key="5">
    <source>
        <dbReference type="HAMAP-Rule" id="MF_00810"/>
    </source>
</evidence>
<evidence type="ECO:0000256" key="2">
    <source>
        <dbReference type="ARBA" id="ARBA00022980"/>
    </source>
</evidence>
<feature type="compositionally biased region" description="Basic residues" evidence="6">
    <location>
        <begin position="13"/>
        <end position="51"/>
    </location>
</feature>
<gene>
    <name evidence="5" type="primary">rpl32e</name>
    <name evidence="7" type="ORF">EF807_01020</name>
</gene>
<dbReference type="CDD" id="cd00513">
    <property type="entry name" value="Ribosomal_L32_L32e"/>
    <property type="match status" value="1"/>
</dbReference>
<dbReference type="GO" id="GO:0022625">
    <property type="term" value="C:cytosolic large ribosomal subunit"/>
    <property type="evidence" value="ECO:0007669"/>
    <property type="project" value="TreeGrafter"/>
</dbReference>
<evidence type="ECO:0000256" key="3">
    <source>
        <dbReference type="ARBA" id="ARBA00023274"/>
    </source>
</evidence>
<evidence type="ECO:0000256" key="4">
    <source>
        <dbReference type="ARBA" id="ARBA00035229"/>
    </source>
</evidence>
<dbReference type="NCBIfam" id="NF006332">
    <property type="entry name" value="PRK08562.1"/>
    <property type="match status" value="1"/>
</dbReference>
<dbReference type="InterPro" id="IPR023654">
    <property type="entry name" value="Ribosomal_eL32_arc"/>
</dbReference>
<dbReference type="InterPro" id="IPR036351">
    <property type="entry name" value="Ribosomal_eL32_sf"/>
</dbReference>
<protein>
    <recommendedName>
        <fullName evidence="4 5">Large ribosomal subunit protein eL32</fullName>
    </recommendedName>
</protein>
<dbReference type="Pfam" id="PF01655">
    <property type="entry name" value="Ribosomal_L32e"/>
    <property type="match status" value="1"/>
</dbReference>
<sequence length="128" mass="14793">MGEEQRLLGVRSIQKHKKPSFSRYGSKYKKRVKEAWRRPRGRQNKQRRGKVSKPAAVKVGYGSPALVRGLHPSGLEDTLVRNIKELEKVDPEKQVVRIARTVGRKKRLEIEERAEEIGIKIINMVKEL</sequence>
<evidence type="ECO:0000313" key="8">
    <source>
        <dbReference type="Proteomes" id="UP000320766"/>
    </source>
</evidence>
<dbReference type="InterPro" id="IPR001515">
    <property type="entry name" value="Ribosomal_eL32"/>
</dbReference>
<comment type="caution">
    <text evidence="7">The sequence shown here is derived from an EMBL/GenBank/DDBJ whole genome shotgun (WGS) entry which is preliminary data.</text>
</comment>